<reference evidence="1" key="1">
    <citation type="submission" date="2018-02" db="EMBL/GenBank/DDBJ databases">
        <title>Rhizophora mucronata_Transcriptome.</title>
        <authorList>
            <person name="Meera S.P."/>
            <person name="Sreeshan A."/>
            <person name="Augustine A."/>
        </authorList>
    </citation>
    <scope>NUCLEOTIDE SEQUENCE</scope>
    <source>
        <tissue evidence="1">Leaf</tissue>
    </source>
</reference>
<name>A0A2P2MSD3_RHIMU</name>
<dbReference type="AlphaFoldDB" id="A0A2P2MSD3"/>
<evidence type="ECO:0000313" key="1">
    <source>
        <dbReference type="EMBL" id="MBX33127.1"/>
    </source>
</evidence>
<proteinExistence type="predicted"/>
<organism evidence="1">
    <name type="scientific">Rhizophora mucronata</name>
    <name type="common">Asiatic mangrove</name>
    <dbReference type="NCBI Taxonomy" id="61149"/>
    <lineage>
        <taxon>Eukaryota</taxon>
        <taxon>Viridiplantae</taxon>
        <taxon>Streptophyta</taxon>
        <taxon>Embryophyta</taxon>
        <taxon>Tracheophyta</taxon>
        <taxon>Spermatophyta</taxon>
        <taxon>Magnoliopsida</taxon>
        <taxon>eudicotyledons</taxon>
        <taxon>Gunneridae</taxon>
        <taxon>Pentapetalae</taxon>
        <taxon>rosids</taxon>
        <taxon>fabids</taxon>
        <taxon>Malpighiales</taxon>
        <taxon>Rhizophoraceae</taxon>
        <taxon>Rhizophora</taxon>
    </lineage>
</organism>
<accession>A0A2P2MSD3</accession>
<dbReference type="EMBL" id="GGEC01052643">
    <property type="protein sequence ID" value="MBX33127.1"/>
    <property type="molecule type" value="Transcribed_RNA"/>
</dbReference>
<sequence length="58" mass="6857">MWCFTLHLWMTSLSFDDSNSFIDLSDSPSCGNFKSKYSHITRFVWQICSIVFLSLFYC</sequence>
<protein>
    <submittedName>
        <fullName evidence="1">Uncharacterized protein</fullName>
    </submittedName>
</protein>